<organism evidence="1">
    <name type="scientific">Arundo donax</name>
    <name type="common">Giant reed</name>
    <name type="synonym">Donax arundinaceus</name>
    <dbReference type="NCBI Taxonomy" id="35708"/>
    <lineage>
        <taxon>Eukaryota</taxon>
        <taxon>Viridiplantae</taxon>
        <taxon>Streptophyta</taxon>
        <taxon>Embryophyta</taxon>
        <taxon>Tracheophyta</taxon>
        <taxon>Spermatophyta</taxon>
        <taxon>Magnoliopsida</taxon>
        <taxon>Liliopsida</taxon>
        <taxon>Poales</taxon>
        <taxon>Poaceae</taxon>
        <taxon>PACMAD clade</taxon>
        <taxon>Arundinoideae</taxon>
        <taxon>Arundineae</taxon>
        <taxon>Arundo</taxon>
    </lineage>
</organism>
<dbReference type="EMBL" id="GBRH01265689">
    <property type="protein sequence ID" value="JAD32206.1"/>
    <property type="molecule type" value="Transcribed_RNA"/>
</dbReference>
<name>A0A0A8Z074_ARUDO</name>
<protein>
    <submittedName>
        <fullName evidence="1">Uncharacterized protein</fullName>
    </submittedName>
</protein>
<evidence type="ECO:0000313" key="1">
    <source>
        <dbReference type="EMBL" id="JAD32206.1"/>
    </source>
</evidence>
<proteinExistence type="predicted"/>
<reference evidence="1" key="1">
    <citation type="submission" date="2014-09" db="EMBL/GenBank/DDBJ databases">
        <authorList>
            <person name="Magalhaes I.L.F."/>
            <person name="Oliveira U."/>
            <person name="Santos F.R."/>
            <person name="Vidigal T.H.D.A."/>
            <person name="Brescovit A.D."/>
            <person name="Santos A.J."/>
        </authorList>
    </citation>
    <scope>NUCLEOTIDE SEQUENCE</scope>
    <source>
        <tissue evidence="1">Shoot tissue taken approximately 20 cm above the soil surface</tissue>
    </source>
</reference>
<accession>A0A0A8Z074</accession>
<sequence length="13" mass="1470">MKLLGLLCAKHSR</sequence>
<reference evidence="1" key="2">
    <citation type="journal article" date="2015" name="Data Brief">
        <title>Shoot transcriptome of the giant reed, Arundo donax.</title>
        <authorList>
            <person name="Barrero R.A."/>
            <person name="Guerrero F.D."/>
            <person name="Moolhuijzen P."/>
            <person name="Goolsby J.A."/>
            <person name="Tidwell J."/>
            <person name="Bellgard S.E."/>
            <person name="Bellgard M.I."/>
        </authorList>
    </citation>
    <scope>NUCLEOTIDE SEQUENCE</scope>
    <source>
        <tissue evidence="1">Shoot tissue taken approximately 20 cm above the soil surface</tissue>
    </source>
</reference>